<evidence type="ECO:0000256" key="3">
    <source>
        <dbReference type="ARBA" id="ARBA00022833"/>
    </source>
</evidence>
<dbReference type="GO" id="GO:0008270">
    <property type="term" value="F:zinc ion binding"/>
    <property type="evidence" value="ECO:0007669"/>
    <property type="project" value="TreeGrafter"/>
</dbReference>
<evidence type="ECO:0000256" key="6">
    <source>
        <dbReference type="ARBA" id="ARBA00023163"/>
    </source>
</evidence>
<dbReference type="Pfam" id="PF01475">
    <property type="entry name" value="FUR"/>
    <property type="match status" value="1"/>
</dbReference>
<protein>
    <recommendedName>
        <fullName evidence="8">Ferric uptake regulation protein</fullName>
    </recommendedName>
</protein>
<reference evidence="9 10" key="1">
    <citation type="submission" date="2015-04" db="EMBL/GenBank/DDBJ databases">
        <title>Complete Sequence for the Genome of the Thioalkalivibrio versutus D301.</title>
        <authorList>
            <person name="Mu T."/>
            <person name="Zhou J."/>
            <person name="Xu X."/>
        </authorList>
    </citation>
    <scope>NUCLEOTIDE SEQUENCE [LARGE SCALE GENOMIC DNA]</scope>
    <source>
        <strain evidence="9 10">D301</strain>
    </source>
</reference>
<evidence type="ECO:0000256" key="5">
    <source>
        <dbReference type="ARBA" id="ARBA00023125"/>
    </source>
</evidence>
<evidence type="ECO:0000256" key="4">
    <source>
        <dbReference type="ARBA" id="ARBA00023015"/>
    </source>
</evidence>
<keyword evidence="3 7" id="KW-0862">Zinc</keyword>
<evidence type="ECO:0000256" key="7">
    <source>
        <dbReference type="PIRSR" id="PIRSR602481-1"/>
    </source>
</evidence>
<dbReference type="KEGG" id="tvr:TVD_00780"/>
<evidence type="ECO:0000313" key="10">
    <source>
        <dbReference type="Proteomes" id="UP000064201"/>
    </source>
</evidence>
<sequence length="160" mass="17762">MTAAAETKTPDIEQALADAERVCATRGARLTEQRRRILEQILRTEGVIKAYDLIHALSSDDHSIKPPTVYRTLAFLLEQGLIHRIESLNGFVACSHPGERHESALMICDGCGQITEFHTPEPASQALEHEAEAQDFAIDSRMVELHGQCGDCRRGQQDRA</sequence>
<dbReference type="InterPro" id="IPR002481">
    <property type="entry name" value="FUR"/>
</dbReference>
<dbReference type="SUPFAM" id="SSF46785">
    <property type="entry name" value="Winged helix' DNA-binding domain"/>
    <property type="match status" value="1"/>
</dbReference>
<dbReference type="InterPro" id="IPR043135">
    <property type="entry name" value="Fur_C"/>
</dbReference>
<keyword evidence="5 8" id="KW-0238">DNA-binding</keyword>
<proteinExistence type="inferred from homology"/>
<keyword evidence="6 8" id="KW-0804">Transcription</keyword>
<dbReference type="PATRIC" id="fig|106634.4.peg.159"/>
<keyword evidence="8" id="KW-0408">Iron</keyword>
<dbReference type="STRING" id="106634.TVD_00780"/>
<organism evidence="9 10">
    <name type="scientific">Thioalkalivibrio versutus</name>
    <dbReference type="NCBI Taxonomy" id="106634"/>
    <lineage>
        <taxon>Bacteria</taxon>
        <taxon>Pseudomonadati</taxon>
        <taxon>Pseudomonadota</taxon>
        <taxon>Gammaproteobacteria</taxon>
        <taxon>Chromatiales</taxon>
        <taxon>Ectothiorhodospiraceae</taxon>
        <taxon>Thioalkalivibrio</taxon>
    </lineage>
</organism>
<keyword evidence="4 8" id="KW-0805">Transcription regulation</keyword>
<feature type="binding site" evidence="7">
    <location>
        <position position="111"/>
    </location>
    <ligand>
        <name>Zn(2+)</name>
        <dbReference type="ChEBI" id="CHEBI:29105"/>
    </ligand>
</feature>
<keyword evidence="7 8" id="KW-0479">Metal-binding</keyword>
<dbReference type="PANTHER" id="PTHR33202:SF6">
    <property type="entry name" value="ZINC UPTAKE REGULATION PROTEIN"/>
    <property type="match status" value="1"/>
</dbReference>
<dbReference type="AlphaFoldDB" id="A0A0G3FYD3"/>
<feature type="binding site" evidence="7">
    <location>
        <position position="149"/>
    </location>
    <ligand>
        <name>Zn(2+)</name>
        <dbReference type="ChEBI" id="CHEBI:29105"/>
    </ligand>
</feature>
<evidence type="ECO:0000256" key="1">
    <source>
        <dbReference type="ARBA" id="ARBA00007957"/>
    </source>
</evidence>
<name>A0A0G3FYD3_9GAMM</name>
<dbReference type="RefSeq" id="WP_018144752.1">
    <property type="nucleotide sequence ID" value="NZ_CP011367.1"/>
</dbReference>
<feature type="binding site" evidence="7">
    <location>
        <position position="152"/>
    </location>
    <ligand>
        <name>Zn(2+)</name>
        <dbReference type="ChEBI" id="CHEBI:29105"/>
    </ligand>
</feature>
<dbReference type="InterPro" id="IPR036388">
    <property type="entry name" value="WH-like_DNA-bd_sf"/>
</dbReference>
<feature type="binding site" evidence="7">
    <location>
        <position position="108"/>
    </location>
    <ligand>
        <name>Zn(2+)</name>
        <dbReference type="ChEBI" id="CHEBI:29105"/>
    </ligand>
</feature>
<dbReference type="GO" id="GO:1900376">
    <property type="term" value="P:regulation of secondary metabolite biosynthetic process"/>
    <property type="evidence" value="ECO:0007669"/>
    <property type="project" value="TreeGrafter"/>
</dbReference>
<dbReference type="OrthoDB" id="9801127at2"/>
<evidence type="ECO:0000313" key="9">
    <source>
        <dbReference type="EMBL" id="AKJ93988.1"/>
    </source>
</evidence>
<dbReference type="InterPro" id="IPR036390">
    <property type="entry name" value="WH_DNA-bd_sf"/>
</dbReference>
<keyword evidence="8" id="KW-0963">Cytoplasm</keyword>
<dbReference type="PANTHER" id="PTHR33202">
    <property type="entry name" value="ZINC UPTAKE REGULATION PROTEIN"/>
    <property type="match status" value="1"/>
</dbReference>
<dbReference type="CDD" id="cd07153">
    <property type="entry name" value="Fur_like"/>
    <property type="match status" value="1"/>
</dbReference>
<dbReference type="GO" id="GO:0045892">
    <property type="term" value="P:negative regulation of DNA-templated transcription"/>
    <property type="evidence" value="ECO:0007669"/>
    <property type="project" value="TreeGrafter"/>
</dbReference>
<comment type="similarity">
    <text evidence="1 8">Belongs to the Fur family.</text>
</comment>
<accession>A0A0G3FYD3</accession>
<dbReference type="Proteomes" id="UP000064201">
    <property type="component" value="Chromosome"/>
</dbReference>
<comment type="subcellular location">
    <subcellularLocation>
        <location evidence="8">Cytoplasm</location>
    </subcellularLocation>
</comment>
<dbReference type="EMBL" id="CP011367">
    <property type="protein sequence ID" value="AKJ93988.1"/>
    <property type="molecule type" value="Genomic_DNA"/>
</dbReference>
<dbReference type="GO" id="GO:0000976">
    <property type="term" value="F:transcription cis-regulatory region binding"/>
    <property type="evidence" value="ECO:0007669"/>
    <property type="project" value="TreeGrafter"/>
</dbReference>
<dbReference type="GO" id="GO:0003700">
    <property type="term" value="F:DNA-binding transcription factor activity"/>
    <property type="evidence" value="ECO:0007669"/>
    <property type="project" value="UniProtKB-UniRule"/>
</dbReference>
<keyword evidence="10" id="KW-1185">Reference proteome</keyword>
<dbReference type="Gene3D" id="3.30.1490.190">
    <property type="match status" value="1"/>
</dbReference>
<comment type="subunit">
    <text evidence="8">Homodimer.</text>
</comment>
<comment type="cofactor">
    <cofactor evidence="7">
        <name>Zn(2+)</name>
        <dbReference type="ChEBI" id="CHEBI:29105"/>
    </cofactor>
    <text evidence="7">Binds 1 zinc ion per subunit.</text>
</comment>
<evidence type="ECO:0000256" key="8">
    <source>
        <dbReference type="RuleBase" id="RU364037"/>
    </source>
</evidence>
<gene>
    <name evidence="8" type="primary">fur</name>
    <name evidence="9" type="ORF">TVD_00780</name>
</gene>
<keyword evidence="2 8" id="KW-0678">Repressor</keyword>
<evidence type="ECO:0000256" key="2">
    <source>
        <dbReference type="ARBA" id="ARBA00022491"/>
    </source>
</evidence>
<dbReference type="GO" id="GO:0005829">
    <property type="term" value="C:cytosol"/>
    <property type="evidence" value="ECO:0007669"/>
    <property type="project" value="TreeGrafter"/>
</dbReference>
<dbReference type="Gene3D" id="1.10.10.10">
    <property type="entry name" value="Winged helix-like DNA-binding domain superfamily/Winged helix DNA-binding domain"/>
    <property type="match status" value="1"/>
</dbReference>